<protein>
    <submittedName>
        <fullName evidence="5">CSON005528 protein</fullName>
    </submittedName>
</protein>
<feature type="compositionally biased region" description="Acidic residues" evidence="1">
    <location>
        <begin position="790"/>
        <end position="804"/>
    </location>
</feature>
<dbReference type="InterPro" id="IPR057567">
    <property type="entry name" value="TPR_TTI1_C"/>
</dbReference>
<evidence type="ECO:0000313" key="5">
    <source>
        <dbReference type="EMBL" id="SSX21849.1"/>
    </source>
</evidence>
<dbReference type="Pfam" id="PF24176">
    <property type="entry name" value="TPR_TTI1_2nd"/>
    <property type="match status" value="1"/>
</dbReference>
<organism evidence="5">
    <name type="scientific">Culicoides sonorensis</name>
    <name type="common">Biting midge</name>
    <dbReference type="NCBI Taxonomy" id="179676"/>
    <lineage>
        <taxon>Eukaryota</taxon>
        <taxon>Metazoa</taxon>
        <taxon>Ecdysozoa</taxon>
        <taxon>Arthropoda</taxon>
        <taxon>Hexapoda</taxon>
        <taxon>Insecta</taxon>
        <taxon>Pterygota</taxon>
        <taxon>Neoptera</taxon>
        <taxon>Endopterygota</taxon>
        <taxon>Diptera</taxon>
        <taxon>Nematocera</taxon>
        <taxon>Chironomoidea</taxon>
        <taxon>Ceratopogonidae</taxon>
        <taxon>Ceratopogoninae</taxon>
        <taxon>Culicoides</taxon>
        <taxon>Monoculicoides</taxon>
    </lineage>
</organism>
<gene>
    <name evidence="5" type="primary">CSON005528</name>
</gene>
<dbReference type="Pfam" id="PF24173">
    <property type="entry name" value="TPR_TTI1_N"/>
    <property type="match status" value="1"/>
</dbReference>
<dbReference type="InterPro" id="IPR057566">
    <property type="entry name" value="TPR_TTI1_N"/>
</dbReference>
<dbReference type="InterPro" id="IPR016024">
    <property type="entry name" value="ARM-type_fold"/>
</dbReference>
<dbReference type="EMBL" id="UFQS01000217">
    <property type="protein sequence ID" value="SSX01469.1"/>
    <property type="molecule type" value="Genomic_DNA"/>
</dbReference>
<feature type="domain" description="TTI1 C-terminal TPR" evidence="3">
    <location>
        <begin position="777"/>
        <end position="991"/>
    </location>
</feature>
<proteinExistence type="predicted"/>
<dbReference type="Pfam" id="PF24181">
    <property type="entry name" value="TPR_TTI1_C"/>
    <property type="match status" value="1"/>
</dbReference>
<evidence type="ECO:0000259" key="2">
    <source>
        <dbReference type="Pfam" id="PF24173"/>
    </source>
</evidence>
<dbReference type="VEuPathDB" id="VectorBase:CSON005528"/>
<dbReference type="GO" id="GO:0005737">
    <property type="term" value="C:cytoplasm"/>
    <property type="evidence" value="ECO:0007669"/>
    <property type="project" value="TreeGrafter"/>
</dbReference>
<dbReference type="SUPFAM" id="SSF48371">
    <property type="entry name" value="ARM repeat"/>
    <property type="match status" value="2"/>
</dbReference>
<dbReference type="AlphaFoldDB" id="A0A336LYQ5"/>
<evidence type="ECO:0000256" key="1">
    <source>
        <dbReference type="SAM" id="MobiDB-lite"/>
    </source>
</evidence>
<reference evidence="4" key="1">
    <citation type="submission" date="2018-04" db="EMBL/GenBank/DDBJ databases">
        <authorList>
            <person name="Go L.Y."/>
            <person name="Mitchell J.A."/>
        </authorList>
    </citation>
    <scope>NUCLEOTIDE SEQUENCE</scope>
    <source>
        <tissue evidence="4">Whole organism</tissue>
    </source>
</reference>
<dbReference type="PANTHER" id="PTHR18460:SF3">
    <property type="entry name" value="TELO2-INTERACTING PROTEIN 1 HOMOLOG"/>
    <property type="match status" value="1"/>
</dbReference>
<evidence type="ECO:0000259" key="3">
    <source>
        <dbReference type="Pfam" id="PF24181"/>
    </source>
</evidence>
<name>A0A336LYQ5_CULSO</name>
<dbReference type="OMA" id="DPIACCL"/>
<feature type="domain" description="TTI1 N-terminal TPR" evidence="2">
    <location>
        <begin position="20"/>
        <end position="353"/>
    </location>
</feature>
<accession>A0A336LYQ5</accession>
<evidence type="ECO:0000313" key="4">
    <source>
        <dbReference type="EMBL" id="SSX01469.1"/>
    </source>
</evidence>
<feature type="region of interest" description="Disordered" evidence="1">
    <location>
        <begin position="785"/>
        <end position="805"/>
    </location>
</feature>
<dbReference type="PANTHER" id="PTHR18460">
    <property type="entry name" value="TEL2 INTERACTING PROTEIN 1 TTI1 FAMILY MEMBER"/>
    <property type="match status" value="1"/>
</dbReference>
<dbReference type="InterPro" id="IPR052587">
    <property type="entry name" value="TELO2-interacting_protein_1"/>
</dbReference>
<reference evidence="5" key="2">
    <citation type="submission" date="2018-07" db="EMBL/GenBank/DDBJ databases">
        <authorList>
            <person name="Quirk P.G."/>
            <person name="Krulwich T.A."/>
        </authorList>
    </citation>
    <scope>NUCLEOTIDE SEQUENCE</scope>
</reference>
<sequence length="1000" mass="116089">MTTIELASSVFKVIRENRFTDQNVSDLNKIIQKLNRIESHVYENGILPKFVEALNRIGPLNRDEARSKNVITCISMFTSKTFITNEIAFKTMAIILLDKVYDPQKNIMHNISEELLISVFNCFEVLCRRLEGGTIEQLYVKKHATVLGQIIYVAIENIQKDQDTELRISAINCLMSVFQVHNEFDKEDVVLRNQIADILFIMTPRIFGVLSKLIESDKRTPSKLKAKALQGINRILCLIFEDKTPVNDSSNLTSDDFLTLVNSKSNVVEMKSNGLKSIEDKKKYMESAERNEEWIRLAISKLNPFLNRLPTLLLPDYGPNVHKELLKMSQSIMKKCSITFQNEITVFFEIILIMESENTEILQEMIQQLEEHPNSKRILRDGFYRHLLRFSRCVHRKSESQLLIALKLLNGYLKYFLHRDSNILTNSDNSELIFQNLALIFELNYPLMLQEETLEWNHMSLNLNFKNLPWKQLKFIQESDLHEALDQVLVTLQHESIFSFIVNKIFDQITFDSNSSNELMCLLIKILENFNQNETHEPQLIDLILTEFLEDRHWYLPFKNDSTTNDRKISLDEINFNIIHICLVIELLGTCSSHIKSNRDQFLFNVIPKILEKAGLNNVIIHTAALYGLELISMGLKFENVNALIENQSDFISHFIEIRLKKDDIKNCLDMTNAFLELCSSYDELLFVQSLFETMMSLFNRPVSVESHSAALKITLILLKKVHSDKMKLNSDIKPNENVNKLNANELFEKWMQILEPPEVLRPDPNDAPLDFDQIKEEMLKLKNDKELNEAPEDENAENTPEETQENKFIRNLIRSMIGFISSSNAIHKMYAIDIVSYCLQLQDIENKEFLPTIHLIWNPISTRFKESNLLVISRTFDLLLVIARLSKDFIQKRASNEVLPLILEFMKKSALDNLENTGSFASSLTQNFKLQEKIFENIGEIFQYLDVHESMLDQLLEACSSFLMSNQQKIVKKSCLNLLKKLFLYDSTAVIVKFYHVKL</sequence>
<dbReference type="EMBL" id="UFQT01000217">
    <property type="protein sequence ID" value="SSX21849.1"/>
    <property type="molecule type" value="Genomic_DNA"/>
</dbReference>